<dbReference type="Ensembl" id="ENSPFOT00000029261.1">
    <property type="protein sequence ID" value="ENSPFOP00000025257.1"/>
    <property type="gene ID" value="ENSPFOG00000024221.1"/>
</dbReference>
<proteinExistence type="predicted"/>
<reference evidence="3" key="2">
    <citation type="submission" date="2025-08" db="UniProtKB">
        <authorList>
            <consortium name="Ensembl"/>
        </authorList>
    </citation>
    <scope>IDENTIFICATION</scope>
</reference>
<accession>A0A096M1G6</accession>
<reference evidence="4" key="1">
    <citation type="submission" date="2013-10" db="EMBL/GenBank/DDBJ databases">
        <authorList>
            <person name="Schartl M."/>
            <person name="Warren W."/>
        </authorList>
    </citation>
    <scope>NUCLEOTIDE SEQUENCE [LARGE SCALE GENOMIC DNA]</scope>
    <source>
        <strain evidence="4">female</strain>
    </source>
</reference>
<dbReference type="AlphaFoldDB" id="A0A096M1G6"/>
<sequence length="195" mass="21731">ITVTCEFGYTGKTRFFCKETCKGKNILIQTTEDRDEKGRFSIRYEERSHTEFDFLHVSITDLKPSDSGRYRCRSDGTVLLNLFGNQHADFDLVVTEASDFSKPKWTPRPLIRSTFVPAASPPPPPFSPSPSETIKSSDKPAAASGSSSLYPLLYVGLSLAVLIIVLVTALLIFCQRKNLHQQKGPPVKKDPTDFT</sequence>
<keyword evidence="2" id="KW-0812">Transmembrane</keyword>
<feature type="compositionally biased region" description="Pro residues" evidence="1">
    <location>
        <begin position="119"/>
        <end position="128"/>
    </location>
</feature>
<dbReference type="Gene3D" id="2.60.40.10">
    <property type="entry name" value="Immunoglobulins"/>
    <property type="match status" value="1"/>
</dbReference>
<dbReference type="SUPFAM" id="SSF48726">
    <property type="entry name" value="Immunoglobulin"/>
    <property type="match status" value="1"/>
</dbReference>
<keyword evidence="2" id="KW-0472">Membrane</keyword>
<reference evidence="3" key="3">
    <citation type="submission" date="2025-09" db="UniProtKB">
        <authorList>
            <consortium name="Ensembl"/>
        </authorList>
    </citation>
    <scope>IDENTIFICATION</scope>
</reference>
<dbReference type="InterPro" id="IPR013783">
    <property type="entry name" value="Ig-like_fold"/>
</dbReference>
<dbReference type="Proteomes" id="UP000028760">
    <property type="component" value="Unassembled WGS sequence"/>
</dbReference>
<dbReference type="EMBL" id="AYCK01023652">
    <property type="status" value="NOT_ANNOTATED_CDS"/>
    <property type="molecule type" value="Genomic_DNA"/>
</dbReference>
<dbReference type="InterPro" id="IPR036179">
    <property type="entry name" value="Ig-like_dom_sf"/>
</dbReference>
<evidence type="ECO:0000256" key="2">
    <source>
        <dbReference type="SAM" id="Phobius"/>
    </source>
</evidence>
<dbReference type="GeneTree" id="ENSGT01070000254036"/>
<evidence type="ECO:0000313" key="3">
    <source>
        <dbReference type="Ensembl" id="ENSPFOP00000025257.1"/>
    </source>
</evidence>
<evidence type="ECO:0008006" key="5">
    <source>
        <dbReference type="Google" id="ProtNLM"/>
    </source>
</evidence>
<organism evidence="3 4">
    <name type="scientific">Poecilia formosa</name>
    <name type="common">Amazon molly</name>
    <name type="synonym">Limia formosa</name>
    <dbReference type="NCBI Taxonomy" id="48698"/>
    <lineage>
        <taxon>Eukaryota</taxon>
        <taxon>Metazoa</taxon>
        <taxon>Chordata</taxon>
        <taxon>Craniata</taxon>
        <taxon>Vertebrata</taxon>
        <taxon>Euteleostomi</taxon>
        <taxon>Actinopterygii</taxon>
        <taxon>Neopterygii</taxon>
        <taxon>Teleostei</taxon>
        <taxon>Neoteleostei</taxon>
        <taxon>Acanthomorphata</taxon>
        <taxon>Ovalentaria</taxon>
        <taxon>Atherinomorphae</taxon>
        <taxon>Cyprinodontiformes</taxon>
        <taxon>Poeciliidae</taxon>
        <taxon>Poeciliinae</taxon>
        <taxon>Poecilia</taxon>
    </lineage>
</organism>
<evidence type="ECO:0000313" key="4">
    <source>
        <dbReference type="Proteomes" id="UP000028760"/>
    </source>
</evidence>
<feature type="region of interest" description="Disordered" evidence="1">
    <location>
        <begin position="115"/>
        <end position="140"/>
    </location>
</feature>
<name>A0A096M1G6_POEFO</name>
<keyword evidence="2" id="KW-1133">Transmembrane helix</keyword>
<keyword evidence="4" id="KW-1185">Reference proteome</keyword>
<feature type="transmembrane region" description="Helical" evidence="2">
    <location>
        <begin position="152"/>
        <end position="173"/>
    </location>
</feature>
<evidence type="ECO:0000256" key="1">
    <source>
        <dbReference type="SAM" id="MobiDB-lite"/>
    </source>
</evidence>
<protein>
    <recommendedName>
        <fullName evidence="5">Immunoglobulin subtype domain-containing protein</fullName>
    </recommendedName>
</protein>